<dbReference type="AlphaFoldDB" id="A0A016T7C4"/>
<proteinExistence type="predicted"/>
<reference evidence="2" key="1">
    <citation type="journal article" date="2015" name="Nat. Genet.">
        <title>The genome and transcriptome of the zoonotic hookworm Ancylostoma ceylanicum identify infection-specific gene families.</title>
        <authorList>
            <person name="Schwarz E.M."/>
            <person name="Hu Y."/>
            <person name="Antoshechkin I."/>
            <person name="Miller M.M."/>
            <person name="Sternberg P.W."/>
            <person name="Aroian R.V."/>
        </authorList>
    </citation>
    <scope>NUCLEOTIDE SEQUENCE</scope>
    <source>
        <strain evidence="2">HY135</strain>
    </source>
</reference>
<accession>A0A016T7C4</accession>
<evidence type="ECO:0000313" key="2">
    <source>
        <dbReference type="Proteomes" id="UP000024635"/>
    </source>
</evidence>
<organism evidence="1 2">
    <name type="scientific">Ancylostoma ceylanicum</name>
    <dbReference type="NCBI Taxonomy" id="53326"/>
    <lineage>
        <taxon>Eukaryota</taxon>
        <taxon>Metazoa</taxon>
        <taxon>Ecdysozoa</taxon>
        <taxon>Nematoda</taxon>
        <taxon>Chromadorea</taxon>
        <taxon>Rhabditida</taxon>
        <taxon>Rhabditina</taxon>
        <taxon>Rhabditomorpha</taxon>
        <taxon>Strongyloidea</taxon>
        <taxon>Ancylostomatidae</taxon>
        <taxon>Ancylostomatinae</taxon>
        <taxon>Ancylostoma</taxon>
    </lineage>
</organism>
<comment type="caution">
    <text evidence="1">The sequence shown here is derived from an EMBL/GenBank/DDBJ whole genome shotgun (WGS) entry which is preliminary data.</text>
</comment>
<gene>
    <name evidence="1" type="primary">Acey_s0129.g1468</name>
    <name evidence="1" type="ORF">Y032_0129g1468</name>
</gene>
<evidence type="ECO:0000313" key="1">
    <source>
        <dbReference type="EMBL" id="EYB98630.1"/>
    </source>
</evidence>
<keyword evidence="2" id="KW-1185">Reference proteome</keyword>
<dbReference type="EMBL" id="JARK01001465">
    <property type="protein sequence ID" value="EYB98630.1"/>
    <property type="molecule type" value="Genomic_DNA"/>
</dbReference>
<name>A0A016T7C4_9BILA</name>
<sequence length="137" mass="15841">MKSTLIFQFWTSISPTGSGLFDFIAVRTPFKYFAILTASHSEIINYWCELVRATQRSVMHPPLKKQLSWKMRNAVLLRRIPLTAEQTTIQFGQWLSGRISPILKSRRLVNYTLELSHRLLPIHSVTSNSWQPIPDAN</sequence>
<protein>
    <submittedName>
        <fullName evidence="1">Uncharacterized protein</fullName>
    </submittedName>
</protein>
<dbReference type="Proteomes" id="UP000024635">
    <property type="component" value="Unassembled WGS sequence"/>
</dbReference>